<dbReference type="PANTHER" id="PTHR21450:SF17">
    <property type="entry name" value="OS09G0542500 PROTEIN"/>
    <property type="match status" value="1"/>
</dbReference>
<feature type="compositionally biased region" description="Acidic residues" evidence="1">
    <location>
        <begin position="129"/>
        <end position="141"/>
    </location>
</feature>
<protein>
    <submittedName>
        <fullName evidence="4">DUF630 DUF632 domains containing protein</fullName>
    </submittedName>
</protein>
<dbReference type="Pfam" id="PF04782">
    <property type="entry name" value="DUF632"/>
    <property type="match status" value="1"/>
</dbReference>
<feature type="compositionally biased region" description="Low complexity" evidence="1">
    <location>
        <begin position="116"/>
        <end position="128"/>
    </location>
</feature>
<dbReference type="PANTHER" id="PTHR21450">
    <property type="entry name" value="PROTEIN ALTERED PHOSPHATE STARVATION RESPONSE 1"/>
    <property type="match status" value="1"/>
</dbReference>
<dbReference type="InterPro" id="IPR006868">
    <property type="entry name" value="DUF630"/>
</dbReference>
<feature type="compositionally biased region" description="Acidic residues" evidence="1">
    <location>
        <begin position="210"/>
        <end position="229"/>
    </location>
</feature>
<evidence type="ECO:0000256" key="1">
    <source>
        <dbReference type="SAM" id="MobiDB-lite"/>
    </source>
</evidence>
<evidence type="ECO:0000313" key="4">
    <source>
        <dbReference type="EMBL" id="URE24641.1"/>
    </source>
</evidence>
<evidence type="ECO:0000259" key="2">
    <source>
        <dbReference type="Pfam" id="PF04782"/>
    </source>
</evidence>
<dbReference type="InterPro" id="IPR006867">
    <property type="entry name" value="DUF632"/>
</dbReference>
<dbReference type="Pfam" id="PF04783">
    <property type="entry name" value="DUF630"/>
    <property type="match status" value="1"/>
</dbReference>
<evidence type="ECO:0000313" key="5">
    <source>
        <dbReference type="Proteomes" id="UP001055439"/>
    </source>
</evidence>
<name>A0A9E7GZF1_9LILI</name>
<accession>A0A9E7GZF1</accession>
<reference evidence="4" key="1">
    <citation type="submission" date="2022-05" db="EMBL/GenBank/DDBJ databases">
        <title>The Musa troglodytarum L. genome provides insights into the mechanism of non-climacteric behaviour and enrichment of carotenoids.</title>
        <authorList>
            <person name="Wang J."/>
        </authorList>
    </citation>
    <scope>NUCLEOTIDE SEQUENCE</scope>
    <source>
        <tissue evidence="4">Leaf</tissue>
    </source>
</reference>
<gene>
    <name evidence="4" type="ORF">MUK42_16456</name>
</gene>
<dbReference type="EMBL" id="CP097510">
    <property type="protein sequence ID" value="URE24641.1"/>
    <property type="molecule type" value="Genomic_DNA"/>
</dbReference>
<feature type="domain" description="DUF630" evidence="3">
    <location>
        <begin position="3"/>
        <end position="62"/>
    </location>
</feature>
<keyword evidence="5" id="KW-1185">Reference proteome</keyword>
<evidence type="ECO:0000259" key="3">
    <source>
        <dbReference type="Pfam" id="PF04783"/>
    </source>
</evidence>
<dbReference type="Proteomes" id="UP001055439">
    <property type="component" value="Chromosome 8"/>
</dbReference>
<feature type="region of interest" description="Disordered" evidence="1">
    <location>
        <begin position="101"/>
        <end position="147"/>
    </location>
</feature>
<dbReference type="OrthoDB" id="1893612at2759"/>
<sequence>MGGCAASRLGGSGEDDDPVVLCRERKRLIRAAVERRYDLAAAHAAYIHSLNAVAAAIDIFVARLSAPAPFLITLPAASGDDDPAPASSSCAYLRQMPSEPKTESVAYHASPPPSSPSNSSSAGYADAADAVEAEEEEEAHEEDMRARETSCGYFFSAARPRPPSPPPEVFGWDFFSPFDEVRPAEEPVVMVRGLDPNSDEDLRAVREQEGIPELEEAEEEEEEEEEEAKDEAVVEDKEKMVALGVEETPDSGGGRMVAQGSDAGQEQELALLETPEKGRELLQALRDVEDHFIRAYNAGKEVSRMLEANMVQPSSGPEEMKGAVQAITWHRSPSLSSSYRSQLASSSNSTASWTESKSDFSDVYVGMESGSHSQTLGRLYAWEKKLYEEVKAGDHTWQDYQKKCLQLRTKEAKGAKSRSIDKTRAIARDLYARIWVALRAAESISERIQKLRDEELQPQIVELLQGLTRTWKIMVESHETQKQIMFEVNSFTCPAYGKFCNESHRLATIMLETELRNWRSCFTGYVAAQKAYVEALDGWLSKFLLSDMEYYSRARSLFPSHKAGTPAIVVICHEWLTALRKLPDQCVSCSMRNFIRTVRGLWMKQGEEQQQKRKVDRLTKELDHKVLALQKAENKVLESKLSEDKPEPDMRQRIEYLSGRKELLDMCRRKLEAEKAKHRDRMRSTHEITINGFKIGLASIFESLMHFSKDSVNLYDELLMRNEKTKVANEMMTQKTPCIEAFEQG</sequence>
<dbReference type="AlphaFoldDB" id="A0A9E7GZF1"/>
<organism evidence="4 5">
    <name type="scientific">Musa troglodytarum</name>
    <name type="common">fe'i banana</name>
    <dbReference type="NCBI Taxonomy" id="320322"/>
    <lineage>
        <taxon>Eukaryota</taxon>
        <taxon>Viridiplantae</taxon>
        <taxon>Streptophyta</taxon>
        <taxon>Embryophyta</taxon>
        <taxon>Tracheophyta</taxon>
        <taxon>Spermatophyta</taxon>
        <taxon>Magnoliopsida</taxon>
        <taxon>Liliopsida</taxon>
        <taxon>Zingiberales</taxon>
        <taxon>Musaceae</taxon>
        <taxon>Musa</taxon>
    </lineage>
</organism>
<feature type="region of interest" description="Disordered" evidence="1">
    <location>
        <begin position="209"/>
        <end position="233"/>
    </location>
</feature>
<proteinExistence type="predicted"/>
<feature type="domain" description="DUF632" evidence="2">
    <location>
        <begin position="281"/>
        <end position="599"/>
    </location>
</feature>